<evidence type="ECO:0000313" key="2">
    <source>
        <dbReference type="Proteomes" id="UP000242957"/>
    </source>
</evidence>
<accession>A0A1H0QDD8</accession>
<dbReference type="AlphaFoldDB" id="A0A1H0QDD8"/>
<proteinExistence type="predicted"/>
<dbReference type="STRING" id="198616.SAMN05216193_12350"/>
<dbReference type="EMBL" id="FNIJ01000023">
    <property type="protein sequence ID" value="SDP14698.1"/>
    <property type="molecule type" value="Genomic_DNA"/>
</dbReference>
<dbReference type="Pfam" id="PF11739">
    <property type="entry name" value="YdbH-like"/>
    <property type="match status" value="2"/>
</dbReference>
<keyword evidence="2" id="KW-1185">Reference proteome</keyword>
<protein>
    <submittedName>
        <fullName evidence="1">Dicarboxylate transport</fullName>
    </submittedName>
</protein>
<evidence type="ECO:0000313" key="1">
    <source>
        <dbReference type="EMBL" id="SDP14698.1"/>
    </source>
</evidence>
<gene>
    <name evidence="1" type="ORF">SAMN05216193_12350</name>
</gene>
<dbReference type="OrthoDB" id="9759996at2"/>
<reference evidence="2" key="1">
    <citation type="submission" date="2016-10" db="EMBL/GenBank/DDBJ databases">
        <authorList>
            <person name="Varghese N."/>
            <person name="Submissions S."/>
        </authorList>
    </citation>
    <scope>NUCLEOTIDE SEQUENCE [LARGE SCALE GENOMIC DNA]</scope>
    <source>
        <strain evidence="2">JCM 21621</strain>
    </source>
</reference>
<organism evidence="1 2">
    <name type="scientific">Pseudomonas jinjuensis</name>
    <dbReference type="NCBI Taxonomy" id="198616"/>
    <lineage>
        <taxon>Bacteria</taxon>
        <taxon>Pseudomonadati</taxon>
        <taxon>Pseudomonadota</taxon>
        <taxon>Gammaproteobacteria</taxon>
        <taxon>Pseudomonadales</taxon>
        <taxon>Pseudomonadaceae</taxon>
        <taxon>Pseudomonas</taxon>
    </lineage>
</organism>
<dbReference type="RefSeq" id="WP_084314853.1">
    <property type="nucleotide sequence ID" value="NZ_FNIJ01000023.1"/>
</dbReference>
<dbReference type="Proteomes" id="UP000242957">
    <property type="component" value="Unassembled WGS sequence"/>
</dbReference>
<dbReference type="InterPro" id="IPR021730">
    <property type="entry name" value="YdbH"/>
</dbReference>
<name>A0A1H0QDD8_9PSED</name>
<sequence>MLSRRITLPLLVVLVLALALFGGVLAARHLLDSQGIRILDWGGPGISADGVSLERLELQREDAEGSRLQLRGEALRVGWPVRADGGWRLRHLSGSRLQLDWQPAANDAAEPALGLPLPEQLAEWLELLPDSLDIHSLSLDLPCASGRCMLDGSLNGNRKSGVTTLGAQLQKADQRLLLQGSVSSGPAGVQVAAAAQLAEPLVLPGYGRLRGNLQLAADGVAEGWLPRMLDADLQLEELQGSWLQTVPAELRLQTLALRLWLPEGERTPSALPPVRFDLRGSGISSGSFEGELGVSSLEPWGLELRDARLQMRAPRLALAGVKASGASVDLRLGGSIGREAASLQFADAVQLRADSLTAPEGVEIRQLSGDLSRARLDLGYAAGQPVSFTLDSQLRVQAGSLRQASLQPLGWSFAGKLAATMQQLSLQGRLENRGGLAADVDLQRQEKGDLRLKARFQEIFFRAGNPLAKTLRDWPALLTLSNGRLNASADWNLPAGSAPQELALGLDARGLEGIHDRSEFQGLDAQADVRLRGTALTADLPKLEVRRLNPGVELGPLQFRGRYRAALATPLAGRLDWQQAQLQLFGGRAWLAPAGIELAQAEQALTLHLEGVRLEEILRAYPAEGLAGTGILDGELPMRVDRRGVRISGGRVAARQPGVLQFRSEKIRALGRSNPAMQLVASTLDDFRYDQLSSQVDYDESGRLLLALNLRGRNPSVEQGRPINLNVNLEENLPTLLTSLQLSDRVSETIRQRVQERLRQEKPATP</sequence>